<sequence length="49" mass="5854">MNRFFFMKRFVYITSNDLFALLPSLHTFKHIYPYGSFTTSSHLSTHTHL</sequence>
<evidence type="ECO:0000313" key="1">
    <source>
        <dbReference type="EMBL" id="KAK9096272.1"/>
    </source>
</evidence>
<gene>
    <name evidence="1" type="ORF">Sjap_021769</name>
</gene>
<reference evidence="1 2" key="1">
    <citation type="submission" date="2024-01" db="EMBL/GenBank/DDBJ databases">
        <title>Genome assemblies of Stephania.</title>
        <authorList>
            <person name="Yang L."/>
        </authorList>
    </citation>
    <scope>NUCLEOTIDE SEQUENCE [LARGE SCALE GENOMIC DNA]</scope>
    <source>
        <strain evidence="1">QJT</strain>
        <tissue evidence="1">Leaf</tissue>
    </source>
</reference>
<keyword evidence="2" id="KW-1185">Reference proteome</keyword>
<dbReference type="AlphaFoldDB" id="A0AAP0ESW2"/>
<comment type="caution">
    <text evidence="1">The sequence shown here is derived from an EMBL/GenBank/DDBJ whole genome shotgun (WGS) entry which is preliminary data.</text>
</comment>
<name>A0AAP0ESW2_9MAGN</name>
<proteinExistence type="predicted"/>
<evidence type="ECO:0000313" key="2">
    <source>
        <dbReference type="Proteomes" id="UP001417504"/>
    </source>
</evidence>
<accession>A0AAP0ESW2</accession>
<dbReference type="Proteomes" id="UP001417504">
    <property type="component" value="Unassembled WGS sequence"/>
</dbReference>
<protein>
    <submittedName>
        <fullName evidence="1">Uncharacterized protein</fullName>
    </submittedName>
</protein>
<dbReference type="EMBL" id="JBBNAE010000009">
    <property type="protein sequence ID" value="KAK9096272.1"/>
    <property type="molecule type" value="Genomic_DNA"/>
</dbReference>
<organism evidence="1 2">
    <name type="scientific">Stephania japonica</name>
    <dbReference type="NCBI Taxonomy" id="461633"/>
    <lineage>
        <taxon>Eukaryota</taxon>
        <taxon>Viridiplantae</taxon>
        <taxon>Streptophyta</taxon>
        <taxon>Embryophyta</taxon>
        <taxon>Tracheophyta</taxon>
        <taxon>Spermatophyta</taxon>
        <taxon>Magnoliopsida</taxon>
        <taxon>Ranunculales</taxon>
        <taxon>Menispermaceae</taxon>
        <taxon>Menispermoideae</taxon>
        <taxon>Cissampelideae</taxon>
        <taxon>Stephania</taxon>
    </lineage>
</organism>